<sequence length="230" mass="26894">MRSLTIVACLIPLLWILIDIAFNNLGSNPIQALHIRLGDWSLRFLWLTLAVTPIQTMTKWRGMANYRQLLGLYAFFYATLHVLTYLLVDHSLIWRIIGIDIIESTYIWFGVLAYIIVFLLALSSPKWAKKRMGKTWKKLHRFIYIAAVAAIIHYYWQLKGNLAEPLFYLIIVVLLLGFRLAVWFKNYQFNKMMIPTGQRVLSVQAKQVVMPESIRARQAILQKSRLKRKP</sequence>
<feature type="transmembrane region" description="Helical" evidence="8">
    <location>
        <begin position="70"/>
        <end position="87"/>
    </location>
</feature>
<evidence type="ECO:0000313" key="11">
    <source>
        <dbReference type="Proteomes" id="UP001160519"/>
    </source>
</evidence>
<evidence type="ECO:0000256" key="5">
    <source>
        <dbReference type="ARBA" id="ARBA00022989"/>
    </source>
</evidence>
<dbReference type="GO" id="GO:0046872">
    <property type="term" value="F:metal ion binding"/>
    <property type="evidence" value="ECO:0007669"/>
    <property type="project" value="UniProtKB-KW"/>
</dbReference>
<feature type="transmembrane region" description="Helical" evidence="8">
    <location>
        <begin position="162"/>
        <end position="184"/>
    </location>
</feature>
<dbReference type="GO" id="GO:0020037">
    <property type="term" value="F:heme binding"/>
    <property type="evidence" value="ECO:0007669"/>
    <property type="project" value="UniProtKB-UniRule"/>
</dbReference>
<dbReference type="Pfam" id="PF01794">
    <property type="entry name" value="Ferric_reduct"/>
    <property type="match status" value="1"/>
</dbReference>
<evidence type="ECO:0000256" key="8">
    <source>
        <dbReference type="HAMAP-Rule" id="MF_01207"/>
    </source>
</evidence>
<feature type="domain" description="Ferric oxidoreductase" evidence="9">
    <location>
        <begin position="38"/>
        <end position="150"/>
    </location>
</feature>
<dbReference type="Proteomes" id="UP001160519">
    <property type="component" value="Unassembled WGS sequence"/>
</dbReference>
<keyword evidence="8" id="KW-0288">FMN</keyword>
<keyword evidence="2 8" id="KW-0813">Transport</keyword>
<dbReference type="PANTHER" id="PTHR36964:SF1">
    <property type="entry name" value="PROTEIN-METHIONINE-SULFOXIDE REDUCTASE HEME-BINDING SUBUNIT MSRQ"/>
    <property type="match status" value="1"/>
</dbReference>
<keyword evidence="7 8" id="KW-0472">Membrane</keyword>
<evidence type="ECO:0000256" key="6">
    <source>
        <dbReference type="ARBA" id="ARBA00023004"/>
    </source>
</evidence>
<evidence type="ECO:0000256" key="4">
    <source>
        <dbReference type="ARBA" id="ARBA00022692"/>
    </source>
</evidence>
<keyword evidence="5 8" id="KW-1133">Transmembrane helix</keyword>
<comment type="subcellular location">
    <subcellularLocation>
        <location evidence="8">Cell membrane</location>
        <topology evidence="8">Multi-pass membrane protein</topology>
    </subcellularLocation>
    <subcellularLocation>
        <location evidence="1">Membrane</location>
        <topology evidence="1">Multi-pass membrane protein</topology>
    </subcellularLocation>
</comment>
<organism evidence="10 11">
    <name type="scientific">Candidatus Methylobacter titanis</name>
    <dbReference type="NCBI Taxonomy" id="3053457"/>
    <lineage>
        <taxon>Bacteria</taxon>
        <taxon>Pseudomonadati</taxon>
        <taxon>Pseudomonadota</taxon>
        <taxon>Gammaproteobacteria</taxon>
        <taxon>Methylococcales</taxon>
        <taxon>Methylococcaceae</taxon>
        <taxon>Methylobacter</taxon>
    </lineage>
</organism>
<dbReference type="InterPro" id="IPR013130">
    <property type="entry name" value="Fe3_Rdtase_TM_dom"/>
</dbReference>
<evidence type="ECO:0000259" key="9">
    <source>
        <dbReference type="Pfam" id="PF01794"/>
    </source>
</evidence>
<keyword evidence="11" id="KW-1185">Reference proteome</keyword>
<comment type="cofactor">
    <cofactor evidence="8">
        <name>FMN</name>
        <dbReference type="ChEBI" id="CHEBI:58210"/>
    </cofactor>
    <text evidence="8">Binds 1 FMN per subunit.</text>
</comment>
<gene>
    <name evidence="8" type="primary">msrQ</name>
    <name evidence="10" type="ORF">PSU93_10090</name>
</gene>
<keyword evidence="8" id="KW-0285">Flavoprotein</keyword>
<comment type="caution">
    <text evidence="8">Lacks conserved residue(s) required for the propagation of feature annotation.</text>
</comment>
<keyword evidence="8" id="KW-0249">Electron transport</keyword>
<dbReference type="HAMAP" id="MF_01207">
    <property type="entry name" value="MsrQ"/>
    <property type="match status" value="1"/>
</dbReference>
<dbReference type="GO" id="GO:0016679">
    <property type="term" value="F:oxidoreductase activity, acting on diphenols and related substances as donors"/>
    <property type="evidence" value="ECO:0007669"/>
    <property type="project" value="TreeGrafter"/>
</dbReference>
<dbReference type="PANTHER" id="PTHR36964">
    <property type="entry name" value="PROTEIN-METHIONINE-SULFOXIDE REDUCTASE HEME-BINDING SUBUNIT MSRQ"/>
    <property type="match status" value="1"/>
</dbReference>
<dbReference type="InterPro" id="IPR022837">
    <property type="entry name" value="MsrQ-like"/>
</dbReference>
<proteinExistence type="inferred from homology"/>
<dbReference type="GO" id="GO:0010181">
    <property type="term" value="F:FMN binding"/>
    <property type="evidence" value="ECO:0007669"/>
    <property type="project" value="UniProtKB-UniRule"/>
</dbReference>
<evidence type="ECO:0000256" key="2">
    <source>
        <dbReference type="ARBA" id="ARBA00022448"/>
    </source>
</evidence>
<comment type="function">
    <text evidence="8">Part of the MsrPQ system that repairs oxidized periplasmic proteins containing methionine sulfoxide residues (Met-O), using respiratory chain electrons. Thus protects these proteins from oxidative-stress damage caused by reactive species of oxygen and chlorine generated by the host defense mechanisms. MsrPQ is essential for the maintenance of envelope integrity under bleach stress, rescuing a wide series of structurally unrelated periplasmic proteins from methionine oxidation. MsrQ provides electrons for reduction to the reductase catalytic subunit MsrP, using the quinone pool of the respiratory chain.</text>
</comment>
<keyword evidence="3 8" id="KW-0349">Heme</keyword>
<dbReference type="GO" id="GO:0030091">
    <property type="term" value="P:protein repair"/>
    <property type="evidence" value="ECO:0007669"/>
    <property type="project" value="UniProtKB-UniRule"/>
</dbReference>
<comment type="subunit">
    <text evidence="8">Heterodimer of a catalytic subunit (MsrP) and a heme-binding subunit (MsrQ).</text>
</comment>
<evidence type="ECO:0000313" key="10">
    <source>
        <dbReference type="EMBL" id="MDI1231488.1"/>
    </source>
</evidence>
<keyword evidence="8" id="KW-1003">Cell membrane</keyword>
<dbReference type="EMBL" id="JAQSDF010000030">
    <property type="protein sequence ID" value="MDI1231488.1"/>
    <property type="molecule type" value="Genomic_DNA"/>
</dbReference>
<comment type="caution">
    <text evidence="10">The sequence shown here is derived from an EMBL/GenBank/DDBJ whole genome shotgun (WGS) entry which is preliminary data.</text>
</comment>
<reference evidence="10" key="1">
    <citation type="submission" date="2023-01" db="EMBL/GenBank/DDBJ databases">
        <title>Biogeochemical cycle of methane in antarctic sediments.</title>
        <authorList>
            <person name="Roldan D.M."/>
            <person name="Menes R.J."/>
        </authorList>
    </citation>
    <scope>NUCLEOTIDE SEQUENCE [LARGE SCALE GENOMIC DNA]</scope>
    <source>
        <strain evidence="10">K-2018 MAG008</strain>
    </source>
</reference>
<keyword evidence="4 8" id="KW-0812">Transmembrane</keyword>
<accession>A0AA43TLZ1</accession>
<dbReference type="GO" id="GO:0009055">
    <property type="term" value="F:electron transfer activity"/>
    <property type="evidence" value="ECO:0007669"/>
    <property type="project" value="UniProtKB-UniRule"/>
</dbReference>
<comment type="similarity">
    <text evidence="8">Belongs to the MsrQ family.</text>
</comment>
<name>A0AA43TLZ1_9GAMM</name>
<keyword evidence="8" id="KW-0479">Metal-binding</keyword>
<feature type="transmembrane region" description="Helical" evidence="8">
    <location>
        <begin position="107"/>
        <end position="127"/>
    </location>
</feature>
<protein>
    <recommendedName>
        <fullName evidence="8">Protein-methionine-sulfoxide reductase heme-binding subunit MsrQ</fullName>
    </recommendedName>
    <alternativeName>
        <fullName evidence="8">Flavocytochrome MsrQ</fullName>
    </alternativeName>
</protein>
<evidence type="ECO:0000256" key="1">
    <source>
        <dbReference type="ARBA" id="ARBA00004141"/>
    </source>
</evidence>
<evidence type="ECO:0000256" key="7">
    <source>
        <dbReference type="ARBA" id="ARBA00023136"/>
    </source>
</evidence>
<dbReference type="GO" id="GO:0005886">
    <property type="term" value="C:plasma membrane"/>
    <property type="evidence" value="ECO:0007669"/>
    <property type="project" value="UniProtKB-SubCell"/>
</dbReference>
<dbReference type="AlphaFoldDB" id="A0AA43TLZ1"/>
<comment type="cofactor">
    <cofactor evidence="8">
        <name>heme b</name>
        <dbReference type="ChEBI" id="CHEBI:60344"/>
    </cofactor>
    <text evidence="8">Binds 1 heme b (iron(II)-protoporphyrin IX) group per subunit.</text>
</comment>
<keyword evidence="6 8" id="KW-0408">Iron</keyword>
<evidence type="ECO:0000256" key="3">
    <source>
        <dbReference type="ARBA" id="ARBA00022617"/>
    </source>
</evidence>
<feature type="transmembrane region" description="Helical" evidence="8">
    <location>
        <begin position="139"/>
        <end position="156"/>
    </location>
</feature>